<dbReference type="AlphaFoldDB" id="A0AAV4MUD9"/>
<organism evidence="1 2">
    <name type="scientific">Caerostris extrusa</name>
    <name type="common">Bark spider</name>
    <name type="synonym">Caerostris bankana</name>
    <dbReference type="NCBI Taxonomy" id="172846"/>
    <lineage>
        <taxon>Eukaryota</taxon>
        <taxon>Metazoa</taxon>
        <taxon>Ecdysozoa</taxon>
        <taxon>Arthropoda</taxon>
        <taxon>Chelicerata</taxon>
        <taxon>Arachnida</taxon>
        <taxon>Araneae</taxon>
        <taxon>Araneomorphae</taxon>
        <taxon>Entelegynae</taxon>
        <taxon>Araneoidea</taxon>
        <taxon>Araneidae</taxon>
        <taxon>Caerostris</taxon>
    </lineage>
</organism>
<accession>A0AAV4MUD9</accession>
<name>A0AAV4MUD9_CAEEX</name>
<protein>
    <submittedName>
        <fullName evidence="1">Uncharacterized protein</fullName>
    </submittedName>
</protein>
<evidence type="ECO:0000313" key="1">
    <source>
        <dbReference type="EMBL" id="GIX74519.1"/>
    </source>
</evidence>
<dbReference type="Proteomes" id="UP001054945">
    <property type="component" value="Unassembled WGS sequence"/>
</dbReference>
<reference evidence="1 2" key="1">
    <citation type="submission" date="2021-06" db="EMBL/GenBank/DDBJ databases">
        <title>Caerostris extrusa draft genome.</title>
        <authorList>
            <person name="Kono N."/>
            <person name="Arakawa K."/>
        </authorList>
    </citation>
    <scope>NUCLEOTIDE SEQUENCE [LARGE SCALE GENOMIC DNA]</scope>
</reference>
<proteinExistence type="predicted"/>
<sequence>MAFNFLGRTVFLVRDESRYSAECRRDIPLIEGRIVCFLCDKISAGLHVPSPPERKHVWLQNDDNWRSKQSRIKKAFVELVKRRGRQCQARGRDFKFFVGQFKYDAASPL</sequence>
<dbReference type="EMBL" id="BPLR01002509">
    <property type="protein sequence ID" value="GIX74519.1"/>
    <property type="molecule type" value="Genomic_DNA"/>
</dbReference>
<evidence type="ECO:0000313" key="2">
    <source>
        <dbReference type="Proteomes" id="UP001054945"/>
    </source>
</evidence>
<keyword evidence="2" id="KW-1185">Reference proteome</keyword>
<gene>
    <name evidence="1" type="ORF">CEXT_40081</name>
</gene>
<comment type="caution">
    <text evidence="1">The sequence shown here is derived from an EMBL/GenBank/DDBJ whole genome shotgun (WGS) entry which is preliminary data.</text>
</comment>